<keyword evidence="1 2" id="KW-0732">Signal</keyword>
<name>A0ABZ0IT58_9BACT</name>
<dbReference type="InterPro" id="IPR039426">
    <property type="entry name" value="TonB-dep_rcpt-like"/>
</dbReference>
<accession>A0ABZ0IT58</accession>
<sequence length="794" mass="88338">MKTLIKTMKGWLGIALLVMSVGTAVSARQLTQTVRGTVVDNTTKEPLAGASVALLPLAGGVGTSTNEFGEFEIKDVPVGRQSIQITYTGYKSDIVRELLVVSGKQNVVHVTLEQSPMELEEVKVSAASDIQEFEQMSKVDITAEQFQRIAANYLDPARVVMSSPSVANTNDQNNAVSVRGNSPIANTWRLEGVEIVNPNHLANAGTISDRPTQNGGGVNVLSTQMLDKSSFLMGYMPAGYGNAIGGIFDMNLRRGNNQRQEYTAQASLIGLDFAAEGPFKKGGSASYLVNYRYSFTGILALMGVDFGGETIKFQDLSFNVSLPETPIGKVTLFGVNGWNSNVYRRPKGRPTVEKELSDIDYASSIYAYGITQEATLGGKNSWRNVLVYSSTTTERDQITHELNDPSLTLSTKDNEQIAKLSFASSVMTRWGDRITSKAGVRGTAYQWGIDRFGPDSYDQTFNGVQLPDFNLDIKSLLLQPFVSGNFAIGSKVDLDLGLNSSWFGYTKEFLLEPRANLEVRMAPKTSFSFRSGIYSQVLSPYAYYTATSFPASGQPVTLSNRRNPGLRYVKSWSSEIGWTQKIGNSSTLGATAFYQSLFDLPNSYDGYYDYFNYMNYDGTYPLDVLASGGRGRVYGVSLEHRQQIVNGFYIWWGGSMYRSEYQDLFGKYRASNFDGRYSVNATFGKEWMTTKKNGIERLFGVNSRMLYQGSFLQQGPDGIGGIFYANRLGDYFRVDMRVQWTKFRKGHTQMFAIDIQNLLNIENPSYYYFDTVQNRQVLMTQLGMIPVLVYRIDF</sequence>
<dbReference type="PANTHER" id="PTHR30069:SF29">
    <property type="entry name" value="HEMOGLOBIN AND HEMOGLOBIN-HAPTOGLOBIN-BINDING PROTEIN 1-RELATED"/>
    <property type="match status" value="1"/>
</dbReference>
<evidence type="ECO:0000256" key="2">
    <source>
        <dbReference type="SAM" id="SignalP"/>
    </source>
</evidence>
<dbReference type="InterPro" id="IPR008969">
    <property type="entry name" value="CarboxyPept-like_regulatory"/>
</dbReference>
<dbReference type="PANTHER" id="PTHR30069">
    <property type="entry name" value="TONB-DEPENDENT OUTER MEMBRANE RECEPTOR"/>
    <property type="match status" value="1"/>
</dbReference>
<feature type="chain" id="PRO_5045269639" evidence="2">
    <location>
        <begin position="28"/>
        <end position="794"/>
    </location>
</feature>
<dbReference type="SUPFAM" id="SSF49464">
    <property type="entry name" value="Carboxypeptidase regulatory domain-like"/>
    <property type="match status" value="1"/>
</dbReference>
<dbReference type="Pfam" id="PF13715">
    <property type="entry name" value="CarbopepD_reg_2"/>
    <property type="match status" value="1"/>
</dbReference>
<dbReference type="Gene3D" id="2.60.40.1120">
    <property type="entry name" value="Carboxypeptidase-like, regulatory domain"/>
    <property type="match status" value="1"/>
</dbReference>
<reference evidence="3 4" key="1">
    <citation type="journal article" date="2023" name="Microbiol. Resour. Announc.">
        <title>Complete Genome Sequence of Imperialibacter roseus strain P4T.</title>
        <authorList>
            <person name="Tizabi D.R."/>
            <person name="Bachvaroff T."/>
            <person name="Hill R.T."/>
        </authorList>
    </citation>
    <scope>NUCLEOTIDE SEQUENCE [LARGE SCALE GENOMIC DNA]</scope>
    <source>
        <strain evidence="3 4">P4T</strain>
    </source>
</reference>
<feature type="signal peptide" evidence="2">
    <location>
        <begin position="1"/>
        <end position="27"/>
    </location>
</feature>
<dbReference type="RefSeq" id="WP_317490355.1">
    <property type="nucleotide sequence ID" value="NZ_CP136051.1"/>
</dbReference>
<protein>
    <submittedName>
        <fullName evidence="3">TonB-dependent receptor</fullName>
    </submittedName>
</protein>
<evidence type="ECO:0000313" key="3">
    <source>
        <dbReference type="EMBL" id="WOK07692.1"/>
    </source>
</evidence>
<organism evidence="3 4">
    <name type="scientific">Imperialibacter roseus</name>
    <dbReference type="NCBI Taxonomy" id="1324217"/>
    <lineage>
        <taxon>Bacteria</taxon>
        <taxon>Pseudomonadati</taxon>
        <taxon>Bacteroidota</taxon>
        <taxon>Cytophagia</taxon>
        <taxon>Cytophagales</taxon>
        <taxon>Flammeovirgaceae</taxon>
        <taxon>Imperialibacter</taxon>
    </lineage>
</organism>
<keyword evidence="4" id="KW-1185">Reference proteome</keyword>
<dbReference type="SUPFAM" id="SSF56935">
    <property type="entry name" value="Porins"/>
    <property type="match status" value="1"/>
</dbReference>
<keyword evidence="3" id="KW-0675">Receptor</keyword>
<dbReference type="Proteomes" id="UP001302349">
    <property type="component" value="Chromosome"/>
</dbReference>
<gene>
    <name evidence="3" type="ORF">RT717_03520</name>
</gene>
<dbReference type="EMBL" id="CP136051">
    <property type="protein sequence ID" value="WOK07692.1"/>
    <property type="molecule type" value="Genomic_DNA"/>
</dbReference>
<evidence type="ECO:0000256" key="1">
    <source>
        <dbReference type="ARBA" id="ARBA00022729"/>
    </source>
</evidence>
<evidence type="ECO:0000313" key="4">
    <source>
        <dbReference type="Proteomes" id="UP001302349"/>
    </source>
</evidence>
<proteinExistence type="predicted"/>